<dbReference type="EMBL" id="CACRXK020026945">
    <property type="protein sequence ID" value="CAB4040550.1"/>
    <property type="molecule type" value="Genomic_DNA"/>
</dbReference>
<dbReference type="AlphaFoldDB" id="A0A7D9K507"/>
<accession>A0A7D9K507</accession>
<organism evidence="1 2">
    <name type="scientific">Paramuricea clavata</name>
    <name type="common">Red gorgonian</name>
    <name type="synonym">Violescent sea-whip</name>
    <dbReference type="NCBI Taxonomy" id="317549"/>
    <lineage>
        <taxon>Eukaryota</taxon>
        <taxon>Metazoa</taxon>
        <taxon>Cnidaria</taxon>
        <taxon>Anthozoa</taxon>
        <taxon>Octocorallia</taxon>
        <taxon>Malacalcyonacea</taxon>
        <taxon>Plexauridae</taxon>
        <taxon>Paramuricea</taxon>
    </lineage>
</organism>
<reference evidence="1" key="1">
    <citation type="submission" date="2020-04" db="EMBL/GenBank/DDBJ databases">
        <authorList>
            <person name="Alioto T."/>
            <person name="Alioto T."/>
            <person name="Gomez Garrido J."/>
        </authorList>
    </citation>
    <scope>NUCLEOTIDE SEQUENCE</scope>
    <source>
        <strain evidence="1">A484AB</strain>
    </source>
</reference>
<protein>
    <submittedName>
        <fullName evidence="1">Uncharacterized protein</fullName>
    </submittedName>
</protein>
<proteinExistence type="predicted"/>
<sequence length="164" mass="18656">MLEVLNAYVNEYGVYFLELPSKRVGVTINVGGEDFIYRYNDADKVIRVGFEPANNKAIELEFTKNLQYMLGLDKWILHPTVISETEFRAWGKLTPIQQIINTAFLEMNGFNKPYNPALGTFYGAYLPDMTNGLTRMFIYCDEVVASMVGDVYGKLLAVLKIETN</sequence>
<keyword evidence="2" id="KW-1185">Reference proteome</keyword>
<dbReference type="Proteomes" id="UP001152795">
    <property type="component" value="Unassembled WGS sequence"/>
</dbReference>
<evidence type="ECO:0000313" key="1">
    <source>
        <dbReference type="EMBL" id="CAB4040550.1"/>
    </source>
</evidence>
<evidence type="ECO:0000313" key="2">
    <source>
        <dbReference type="Proteomes" id="UP001152795"/>
    </source>
</evidence>
<feature type="non-terminal residue" evidence="1">
    <location>
        <position position="164"/>
    </location>
</feature>
<gene>
    <name evidence="1" type="ORF">PACLA_8A077339</name>
</gene>
<comment type="caution">
    <text evidence="1">The sequence shown here is derived from an EMBL/GenBank/DDBJ whole genome shotgun (WGS) entry which is preliminary data.</text>
</comment>
<name>A0A7D9K507_PARCT</name>